<feature type="transmembrane region" description="Helical" evidence="2">
    <location>
        <begin position="34"/>
        <end position="52"/>
    </location>
</feature>
<reference evidence="3" key="3">
    <citation type="submission" date="2023-01" db="EMBL/GenBank/DDBJ databases">
        <authorList>
            <person name="Sun Q."/>
            <person name="Evtushenko L."/>
        </authorList>
    </citation>
    <scope>NUCLEOTIDE SEQUENCE</scope>
    <source>
        <strain evidence="3">VKM B-1606</strain>
    </source>
</reference>
<keyword evidence="2" id="KW-1133">Transmembrane helix</keyword>
<proteinExistence type="predicted"/>
<name>A0A9W6IY35_9HYPH</name>
<keyword evidence="5" id="KW-1185">Reference proteome</keyword>
<keyword evidence="2" id="KW-0812">Transmembrane</keyword>
<keyword evidence="2" id="KW-0472">Membrane</keyword>
<gene>
    <name evidence="3" type="ORF">GCM10008170_34450</name>
    <name evidence="4" type="ORF">JOD31_003623</name>
</gene>
<dbReference type="EMBL" id="JAFBCY010000005">
    <property type="protein sequence ID" value="MBM7853362.1"/>
    <property type="molecule type" value="Genomic_DNA"/>
</dbReference>
<accession>A0A9W6IY35</accession>
<dbReference type="RefSeq" id="WP_204951826.1">
    <property type="nucleotide sequence ID" value="NZ_BSFF01000009.1"/>
</dbReference>
<dbReference type="AlphaFoldDB" id="A0A9W6IY35"/>
<evidence type="ECO:0000313" key="4">
    <source>
        <dbReference type="EMBL" id="MBM7853362.1"/>
    </source>
</evidence>
<evidence type="ECO:0000256" key="1">
    <source>
        <dbReference type="SAM" id="MobiDB-lite"/>
    </source>
</evidence>
<organism evidence="3 6">
    <name type="scientific">Methylopila capsulata</name>
    <dbReference type="NCBI Taxonomy" id="61654"/>
    <lineage>
        <taxon>Bacteria</taxon>
        <taxon>Pseudomonadati</taxon>
        <taxon>Pseudomonadota</taxon>
        <taxon>Alphaproteobacteria</taxon>
        <taxon>Hyphomicrobiales</taxon>
        <taxon>Methylopilaceae</taxon>
        <taxon>Methylopila</taxon>
    </lineage>
</organism>
<dbReference type="Proteomes" id="UP001143400">
    <property type="component" value="Unassembled WGS sequence"/>
</dbReference>
<feature type="compositionally biased region" description="Low complexity" evidence="1">
    <location>
        <begin position="113"/>
        <end position="126"/>
    </location>
</feature>
<evidence type="ECO:0000313" key="3">
    <source>
        <dbReference type="EMBL" id="GLK57425.1"/>
    </source>
</evidence>
<comment type="caution">
    <text evidence="3">The sequence shown here is derived from an EMBL/GenBank/DDBJ whole genome shotgun (WGS) entry which is preliminary data.</text>
</comment>
<evidence type="ECO:0000256" key="2">
    <source>
        <dbReference type="SAM" id="Phobius"/>
    </source>
</evidence>
<feature type="region of interest" description="Disordered" evidence="1">
    <location>
        <begin position="106"/>
        <end position="134"/>
    </location>
</feature>
<protein>
    <submittedName>
        <fullName evidence="3">Uncharacterized protein</fullName>
    </submittedName>
</protein>
<dbReference type="Proteomes" id="UP000758856">
    <property type="component" value="Unassembled WGS sequence"/>
</dbReference>
<feature type="transmembrane region" description="Helical" evidence="2">
    <location>
        <begin position="72"/>
        <end position="96"/>
    </location>
</feature>
<sequence>MDDLDLSDLADGLKDWPDGPNPGRGPVRRVVDGATALAGGLLGPLFALAALFSGFGPGEPSDRFVNGVLPPIVMGASLTAFLLLVHAILASVANGVDRLVVQRRRKAVRGRRGAAPPSGGAPSLRPQGHFDEHP</sequence>
<reference evidence="3" key="1">
    <citation type="journal article" date="2014" name="Int. J. Syst. Evol. Microbiol.">
        <title>Complete genome sequence of Corynebacterium casei LMG S-19264T (=DSM 44701T), isolated from a smear-ripened cheese.</title>
        <authorList>
            <consortium name="US DOE Joint Genome Institute (JGI-PGF)"/>
            <person name="Walter F."/>
            <person name="Albersmeier A."/>
            <person name="Kalinowski J."/>
            <person name="Ruckert C."/>
        </authorList>
    </citation>
    <scope>NUCLEOTIDE SEQUENCE</scope>
    <source>
        <strain evidence="3">VKM B-1606</strain>
    </source>
</reference>
<evidence type="ECO:0000313" key="5">
    <source>
        <dbReference type="Proteomes" id="UP000758856"/>
    </source>
</evidence>
<dbReference type="EMBL" id="BSFF01000009">
    <property type="protein sequence ID" value="GLK57425.1"/>
    <property type="molecule type" value="Genomic_DNA"/>
</dbReference>
<reference evidence="4 5" key="2">
    <citation type="submission" date="2021-01" db="EMBL/GenBank/DDBJ databases">
        <title>Genomic Encyclopedia of Type Strains, Phase IV (KMG-IV): sequencing the most valuable type-strain genomes for metagenomic binning, comparative biology and taxonomic classification.</title>
        <authorList>
            <person name="Goeker M."/>
        </authorList>
    </citation>
    <scope>NUCLEOTIDE SEQUENCE [LARGE SCALE GENOMIC DNA]</scope>
    <source>
        <strain evidence="4 5">DSM 6130</strain>
    </source>
</reference>
<evidence type="ECO:0000313" key="6">
    <source>
        <dbReference type="Proteomes" id="UP001143400"/>
    </source>
</evidence>